<dbReference type="EMBL" id="FWXO01000005">
    <property type="protein sequence ID" value="SMC78935.1"/>
    <property type="molecule type" value="Genomic_DNA"/>
</dbReference>
<dbReference type="InterPro" id="IPR025060">
    <property type="entry name" value="DUF3999"/>
</dbReference>
<keyword evidence="1" id="KW-0472">Membrane</keyword>
<evidence type="ECO:0000256" key="1">
    <source>
        <dbReference type="SAM" id="Phobius"/>
    </source>
</evidence>
<name>A0A1W2C125_9FLAO</name>
<dbReference type="AlphaFoldDB" id="A0A1W2C125"/>
<protein>
    <recommendedName>
        <fullName evidence="5">Oxygen tolerance</fullName>
    </recommendedName>
</protein>
<keyword evidence="2" id="KW-0732">Signal</keyword>
<dbReference type="OrthoDB" id="994644at2"/>
<feature type="signal peptide" evidence="2">
    <location>
        <begin position="1"/>
        <end position="22"/>
    </location>
</feature>
<evidence type="ECO:0008006" key="5">
    <source>
        <dbReference type="Google" id="ProtNLM"/>
    </source>
</evidence>
<evidence type="ECO:0000313" key="3">
    <source>
        <dbReference type="EMBL" id="SMC78935.1"/>
    </source>
</evidence>
<keyword evidence="4" id="KW-1185">Reference proteome</keyword>
<evidence type="ECO:0000256" key="2">
    <source>
        <dbReference type="SAM" id="SignalP"/>
    </source>
</evidence>
<reference evidence="3 4" key="1">
    <citation type="submission" date="2017-04" db="EMBL/GenBank/DDBJ databases">
        <authorList>
            <person name="Afonso C.L."/>
            <person name="Miller P.J."/>
            <person name="Scott M.A."/>
            <person name="Spackman E."/>
            <person name="Goraichik I."/>
            <person name="Dimitrov K.M."/>
            <person name="Suarez D.L."/>
            <person name="Swayne D.E."/>
        </authorList>
    </citation>
    <scope>NUCLEOTIDE SEQUENCE [LARGE SCALE GENOMIC DNA]</scope>
    <source>
        <strain evidence="3 4">DSM 21164</strain>
    </source>
</reference>
<sequence length="410" mass="48006">MNQKMNKILPLIIFLSCYMVSAQMKNYDYKREIKGISEQWHSIRIPDAIFEKTKNNLDDIRIYGVTKNDTIEAPYMLNIKNSKTNIKPVDFKIINESHTANQYYYTFQLPTKATINELFLNFEVANFDYRLKLEGSQNQMDWFTIKEDYRILSIENANTNYKYTTLRFPEASFLYYRVTINTVEDPKLNGAQIFENTSIPPVYKNYTPKNTKTINDKNSKETIIEIDLERAIPVSFVKINIKDTIDYLRPTTITYLADSIQTEKGWKYNYRNLTSSILSSLNNNEFTFLTTKAKRIKISISNQDNEPLEIKGVTIKGFEYEIKARFTKPATYYMVYGNKLALEPIYDINLMANVIPEYAKPVTLGEEMLGDSIPEKITKPLFEDKKWLWLIMFLIIALIGYFTVKMIKKT</sequence>
<evidence type="ECO:0000313" key="4">
    <source>
        <dbReference type="Proteomes" id="UP000192360"/>
    </source>
</evidence>
<dbReference type="RefSeq" id="WP_084062311.1">
    <property type="nucleotide sequence ID" value="NZ_FWXO01000005.1"/>
</dbReference>
<accession>A0A1W2C125</accession>
<dbReference type="Proteomes" id="UP000192360">
    <property type="component" value="Unassembled WGS sequence"/>
</dbReference>
<keyword evidence="1" id="KW-0812">Transmembrane</keyword>
<gene>
    <name evidence="3" type="ORF">SAMN05660703_2758</name>
</gene>
<dbReference type="STRING" id="504486.SAMN05660703_2758"/>
<feature type="chain" id="PRO_5012506626" description="Oxygen tolerance" evidence="2">
    <location>
        <begin position="23"/>
        <end position="410"/>
    </location>
</feature>
<feature type="transmembrane region" description="Helical" evidence="1">
    <location>
        <begin position="387"/>
        <end position="404"/>
    </location>
</feature>
<organism evidence="3 4">
    <name type="scientific">Cellulophaga tyrosinoxydans</name>
    <dbReference type="NCBI Taxonomy" id="504486"/>
    <lineage>
        <taxon>Bacteria</taxon>
        <taxon>Pseudomonadati</taxon>
        <taxon>Bacteroidota</taxon>
        <taxon>Flavobacteriia</taxon>
        <taxon>Flavobacteriales</taxon>
        <taxon>Flavobacteriaceae</taxon>
        <taxon>Cellulophaga</taxon>
    </lineage>
</organism>
<dbReference type="Pfam" id="PF13163">
    <property type="entry name" value="DUF3999"/>
    <property type="match status" value="1"/>
</dbReference>
<proteinExistence type="predicted"/>
<keyword evidence="1" id="KW-1133">Transmembrane helix</keyword>